<dbReference type="RefSeq" id="WP_342342553.1">
    <property type="nucleotide sequence ID" value="NZ_BBPN01000017.1"/>
</dbReference>
<evidence type="ECO:0000313" key="1">
    <source>
        <dbReference type="EMBL" id="SEM54330.1"/>
    </source>
</evidence>
<dbReference type="EMBL" id="FOAZ01000033">
    <property type="protein sequence ID" value="SEM54330.1"/>
    <property type="molecule type" value="Genomic_DNA"/>
</dbReference>
<dbReference type="Pfam" id="PF13419">
    <property type="entry name" value="HAD_2"/>
    <property type="match status" value="1"/>
</dbReference>
<dbReference type="InterPro" id="IPR023214">
    <property type="entry name" value="HAD_sf"/>
</dbReference>
<dbReference type="STRING" id="235985.SAMN05414137_13331"/>
<dbReference type="SUPFAM" id="SSF56784">
    <property type="entry name" value="HAD-like"/>
    <property type="match status" value="1"/>
</dbReference>
<reference evidence="2" key="1">
    <citation type="submission" date="2016-10" db="EMBL/GenBank/DDBJ databases">
        <authorList>
            <person name="Varghese N."/>
        </authorList>
    </citation>
    <scope>NUCLEOTIDE SEQUENCE [LARGE SCALE GENOMIC DNA]</scope>
    <source>
        <strain evidence="2">DSM 45096 / BCRC 16803 / CGMCC 4.1857 / CIP 109030 / JCM 12277 / KCTC 19219 / NBRC 100920 / 33214</strain>
    </source>
</reference>
<dbReference type="InterPro" id="IPR036412">
    <property type="entry name" value="HAD-like_sf"/>
</dbReference>
<dbReference type="eggNOG" id="COG0637">
    <property type="taxonomic scope" value="Bacteria"/>
</dbReference>
<dbReference type="SFLD" id="SFLDS00003">
    <property type="entry name" value="Haloacid_Dehalogenase"/>
    <property type="match status" value="1"/>
</dbReference>
<dbReference type="NCBIfam" id="TIGR01509">
    <property type="entry name" value="HAD-SF-IA-v3"/>
    <property type="match status" value="1"/>
</dbReference>
<dbReference type="Gene3D" id="3.40.50.1000">
    <property type="entry name" value="HAD superfamily/HAD-like"/>
    <property type="match status" value="1"/>
</dbReference>
<name>A0A1H7Z7B5_STRJI</name>
<dbReference type="InterPro" id="IPR041492">
    <property type="entry name" value="HAD_2"/>
</dbReference>
<organism evidence="1 2">
    <name type="scientific">Streptacidiphilus jiangxiensis</name>
    <dbReference type="NCBI Taxonomy" id="235985"/>
    <lineage>
        <taxon>Bacteria</taxon>
        <taxon>Bacillati</taxon>
        <taxon>Actinomycetota</taxon>
        <taxon>Actinomycetes</taxon>
        <taxon>Kitasatosporales</taxon>
        <taxon>Streptomycetaceae</taxon>
        <taxon>Streptacidiphilus</taxon>
    </lineage>
</organism>
<gene>
    <name evidence="1" type="ORF">SAMN05414137_13331</name>
</gene>
<dbReference type="InterPro" id="IPR006439">
    <property type="entry name" value="HAD-SF_hydro_IA"/>
</dbReference>
<dbReference type="Proteomes" id="UP000183015">
    <property type="component" value="Unassembled WGS sequence"/>
</dbReference>
<proteinExistence type="predicted"/>
<keyword evidence="2" id="KW-1185">Reference proteome</keyword>
<sequence>MTIPATRTLEAVLIDMDGTLVDTEDFWWEAESSLLAELGHPIGVEEREIVVGGPMSRVVDHLLTVSGAPLTPAALGDAINERFVELIGQGVPVRAGAKALLVDLAAQGVPTALVSASHRRIIDQVLKTLGGHFFAFTVAGDELERTKPHPDPYLLAAERLGADPSRCVVIEDAPTGVRSGLAAGCHVLAVPSVAAIEPGPRTTVRATLEGVDTDLLRGLLTLQRD</sequence>
<evidence type="ECO:0000313" key="2">
    <source>
        <dbReference type="Proteomes" id="UP000183015"/>
    </source>
</evidence>
<dbReference type="CDD" id="cd07505">
    <property type="entry name" value="HAD_BPGM-like"/>
    <property type="match status" value="1"/>
</dbReference>
<dbReference type="SFLD" id="SFLDG01129">
    <property type="entry name" value="C1.5:_HAD__Beta-PGM__Phosphata"/>
    <property type="match status" value="1"/>
</dbReference>
<dbReference type="Gene3D" id="1.10.150.240">
    <property type="entry name" value="Putative phosphatase, domain 2"/>
    <property type="match status" value="1"/>
</dbReference>
<dbReference type="PANTHER" id="PTHR18901">
    <property type="entry name" value="2-DEOXYGLUCOSE-6-PHOSPHATE PHOSPHATASE 2"/>
    <property type="match status" value="1"/>
</dbReference>
<dbReference type="InterPro" id="IPR023198">
    <property type="entry name" value="PGP-like_dom2"/>
</dbReference>
<dbReference type="PANTHER" id="PTHR18901:SF38">
    <property type="entry name" value="PSEUDOURIDINE-5'-PHOSPHATASE"/>
    <property type="match status" value="1"/>
</dbReference>
<accession>A0A1H7Z7B5</accession>
<dbReference type="PRINTS" id="PR00413">
    <property type="entry name" value="HADHALOGNASE"/>
</dbReference>
<dbReference type="AlphaFoldDB" id="A0A1H7Z7B5"/>
<protein>
    <submittedName>
        <fullName evidence="1">Haloacid dehalogenase superfamily, subfamily IA, variant 3 with third motif having DD or ED</fullName>
    </submittedName>
</protein>